<feature type="modified residue" description="N6-(pyridoxal phosphate)lysine" evidence="5">
    <location>
        <position position="201"/>
    </location>
</feature>
<dbReference type="EMBL" id="MWQY01000007">
    <property type="protein sequence ID" value="ORC35841.1"/>
    <property type="molecule type" value="Genomic_DNA"/>
</dbReference>
<dbReference type="PANTHER" id="PTHR48097">
    <property type="entry name" value="L-THREONINE ALDOLASE-RELATED"/>
    <property type="match status" value="1"/>
</dbReference>
<comment type="caution">
    <text evidence="7">The sequence shown here is derived from an EMBL/GenBank/DDBJ whole genome shotgun (WGS) entry which is preliminary data.</text>
</comment>
<accession>A0A1Y1RYZ4</accession>
<dbReference type="InterPro" id="IPR015422">
    <property type="entry name" value="PyrdxlP-dep_Trfase_small"/>
</dbReference>
<evidence type="ECO:0000313" key="8">
    <source>
        <dbReference type="Proteomes" id="UP000192343"/>
    </source>
</evidence>
<name>A0A1Y1RYZ4_9SPIO</name>
<evidence type="ECO:0000256" key="5">
    <source>
        <dbReference type="PIRSR" id="PIRSR017617-1"/>
    </source>
</evidence>
<dbReference type="RefSeq" id="WP_083049580.1">
    <property type="nucleotide sequence ID" value="NZ_MWQY01000007.1"/>
</dbReference>
<dbReference type="GO" id="GO:0008732">
    <property type="term" value="F:L-allo-threonine aldolase activity"/>
    <property type="evidence" value="ECO:0007669"/>
    <property type="project" value="TreeGrafter"/>
</dbReference>
<dbReference type="GO" id="GO:0006567">
    <property type="term" value="P:L-threonine catabolic process"/>
    <property type="evidence" value="ECO:0007669"/>
    <property type="project" value="TreeGrafter"/>
</dbReference>
<sequence length="340" mass="36982">MKIYDLRSDTITRPSGEMRKAMHKAEVGDDVYGEDPTVNLLEETAAKMTGKKAALFVPSGSMGNLIPLYVQCGRGNEVILHENSHIMHYELASAATIAGVMPRPVPGERGILTPEAIRPHLRPDIYYMARTGLIEIENTHNKEGGTCWTEDELSAIHRFAKKHDIPVHLDGARVFNAAVHTGIPVKKICSYVDTVTFCLSKGLGAPVGSLLCGDSEFIDEARRIRKMLGGGMRQVGILAAAGLYALEHNIDRLREDHLNAKKLAEVLNNVSWAKVDPDSVETNILFATIPDGNAAAVSSALKKKGVLCSGDGNRLRFVTSMEVSSQDIREACDIIAALKI</sequence>
<gene>
    <name evidence="7" type="ORF">B4O97_07160</name>
</gene>
<comment type="similarity">
    <text evidence="2">Belongs to the threonine aldolase family.</text>
</comment>
<evidence type="ECO:0000256" key="4">
    <source>
        <dbReference type="ARBA" id="ARBA00023239"/>
    </source>
</evidence>
<dbReference type="InterPro" id="IPR001597">
    <property type="entry name" value="ArAA_b-elim_lyase/Thr_aldolase"/>
</dbReference>
<dbReference type="GO" id="GO:0005829">
    <property type="term" value="C:cytosol"/>
    <property type="evidence" value="ECO:0007669"/>
    <property type="project" value="TreeGrafter"/>
</dbReference>
<dbReference type="InterPro" id="IPR015424">
    <property type="entry name" value="PyrdxlP-dep_Trfase"/>
</dbReference>
<keyword evidence="8" id="KW-1185">Reference proteome</keyword>
<dbReference type="PIRSF" id="PIRSF017617">
    <property type="entry name" value="Thr_aldolase"/>
    <property type="match status" value="1"/>
</dbReference>
<dbReference type="InterPro" id="IPR015421">
    <property type="entry name" value="PyrdxlP-dep_Trfase_major"/>
</dbReference>
<dbReference type="SUPFAM" id="SSF53383">
    <property type="entry name" value="PLP-dependent transferases"/>
    <property type="match status" value="1"/>
</dbReference>
<dbReference type="Gene3D" id="3.90.1150.10">
    <property type="entry name" value="Aspartate Aminotransferase, domain 1"/>
    <property type="match status" value="1"/>
</dbReference>
<evidence type="ECO:0000313" key="7">
    <source>
        <dbReference type="EMBL" id="ORC35841.1"/>
    </source>
</evidence>
<dbReference type="Gene3D" id="3.40.640.10">
    <property type="entry name" value="Type I PLP-dependent aspartate aminotransferase-like (Major domain)"/>
    <property type="match status" value="1"/>
</dbReference>
<evidence type="ECO:0000256" key="3">
    <source>
        <dbReference type="ARBA" id="ARBA00022898"/>
    </source>
</evidence>
<dbReference type="PANTHER" id="PTHR48097:SF9">
    <property type="entry name" value="L-THREONINE ALDOLASE"/>
    <property type="match status" value="1"/>
</dbReference>
<dbReference type="GO" id="GO:0006545">
    <property type="term" value="P:glycine biosynthetic process"/>
    <property type="evidence" value="ECO:0007669"/>
    <property type="project" value="TreeGrafter"/>
</dbReference>
<keyword evidence="3" id="KW-0663">Pyridoxal phosphate</keyword>
<dbReference type="OrthoDB" id="9774495at2"/>
<dbReference type="NCBIfam" id="NF041359">
    <property type="entry name" value="GntG_guanitoxin"/>
    <property type="match status" value="1"/>
</dbReference>
<dbReference type="Pfam" id="PF01212">
    <property type="entry name" value="Beta_elim_lyase"/>
    <property type="match status" value="1"/>
</dbReference>
<dbReference type="InterPro" id="IPR023603">
    <property type="entry name" value="Low_specificity_L-TA-like"/>
</dbReference>
<keyword evidence="4" id="KW-0456">Lyase</keyword>
<dbReference type="AlphaFoldDB" id="A0A1Y1RYZ4"/>
<proteinExistence type="inferred from homology"/>
<evidence type="ECO:0000256" key="1">
    <source>
        <dbReference type="ARBA" id="ARBA00001933"/>
    </source>
</evidence>
<protein>
    <submittedName>
        <fullName evidence="7">Low-specificity L-threonine aldolase</fullName>
    </submittedName>
</protein>
<dbReference type="Proteomes" id="UP000192343">
    <property type="component" value="Unassembled WGS sequence"/>
</dbReference>
<evidence type="ECO:0000256" key="2">
    <source>
        <dbReference type="ARBA" id="ARBA00006966"/>
    </source>
</evidence>
<organism evidence="7 8">
    <name type="scientific">Marispirochaeta aestuarii</name>
    <dbReference type="NCBI Taxonomy" id="1963862"/>
    <lineage>
        <taxon>Bacteria</taxon>
        <taxon>Pseudomonadati</taxon>
        <taxon>Spirochaetota</taxon>
        <taxon>Spirochaetia</taxon>
        <taxon>Spirochaetales</taxon>
        <taxon>Spirochaetaceae</taxon>
        <taxon>Marispirochaeta</taxon>
    </lineage>
</organism>
<dbReference type="FunFam" id="3.40.640.10:FF:000030">
    <property type="entry name" value="Low-specificity L-threonine aldolase"/>
    <property type="match status" value="1"/>
</dbReference>
<dbReference type="NCBIfam" id="NF007825">
    <property type="entry name" value="PRK10534.1"/>
    <property type="match status" value="1"/>
</dbReference>
<comment type="cofactor">
    <cofactor evidence="1">
        <name>pyridoxal 5'-phosphate</name>
        <dbReference type="ChEBI" id="CHEBI:597326"/>
    </cofactor>
</comment>
<feature type="domain" description="Aromatic amino acid beta-eliminating lyase/threonine aldolase" evidence="6">
    <location>
        <begin position="5"/>
        <end position="287"/>
    </location>
</feature>
<reference evidence="7 8" key="1">
    <citation type="submission" date="2017-03" db="EMBL/GenBank/DDBJ databases">
        <title>Draft Genome sequence of Marispirochaeta sp. strain JC444.</title>
        <authorList>
            <person name="Shivani Y."/>
            <person name="Subhash Y."/>
            <person name="Sasikala C."/>
            <person name="Ramana C."/>
        </authorList>
    </citation>
    <scope>NUCLEOTIDE SEQUENCE [LARGE SCALE GENOMIC DNA]</scope>
    <source>
        <strain evidence="7 8">JC444</strain>
    </source>
</reference>
<dbReference type="CDD" id="cd06502">
    <property type="entry name" value="TA_like"/>
    <property type="match status" value="1"/>
</dbReference>
<evidence type="ECO:0000259" key="6">
    <source>
        <dbReference type="Pfam" id="PF01212"/>
    </source>
</evidence>
<dbReference type="STRING" id="1963862.B4O97_07160"/>